<comment type="caution">
    <text evidence="1">The sequence shown here is derived from an EMBL/GenBank/DDBJ whole genome shotgun (WGS) entry which is preliminary data.</text>
</comment>
<proteinExistence type="predicted"/>
<gene>
    <name evidence="1" type="ORF">ABIA69_003917</name>
</gene>
<name>A0ABV2PP33_9BACI</name>
<dbReference type="Proteomes" id="UP001549363">
    <property type="component" value="Unassembled WGS sequence"/>
</dbReference>
<evidence type="ECO:0000313" key="1">
    <source>
        <dbReference type="EMBL" id="MET4562726.1"/>
    </source>
</evidence>
<reference evidence="1 2" key="1">
    <citation type="submission" date="2024-06" db="EMBL/GenBank/DDBJ databases">
        <title>Sorghum-associated microbial communities from plants grown in Nebraska, USA.</title>
        <authorList>
            <person name="Schachtman D."/>
        </authorList>
    </citation>
    <scope>NUCLEOTIDE SEQUENCE [LARGE SCALE GENOMIC DNA]</scope>
    <source>
        <strain evidence="1 2">736</strain>
    </source>
</reference>
<organism evidence="1 2">
    <name type="scientific">Lysinibacillus parviboronicapiens</name>
    <dbReference type="NCBI Taxonomy" id="436516"/>
    <lineage>
        <taxon>Bacteria</taxon>
        <taxon>Bacillati</taxon>
        <taxon>Bacillota</taxon>
        <taxon>Bacilli</taxon>
        <taxon>Bacillales</taxon>
        <taxon>Bacillaceae</taxon>
        <taxon>Lysinibacillus</taxon>
    </lineage>
</organism>
<protein>
    <submittedName>
        <fullName evidence="1">Uncharacterized protein</fullName>
    </submittedName>
</protein>
<dbReference type="EMBL" id="JBEPSB010000024">
    <property type="protein sequence ID" value="MET4562726.1"/>
    <property type="molecule type" value="Genomic_DNA"/>
</dbReference>
<evidence type="ECO:0000313" key="2">
    <source>
        <dbReference type="Proteomes" id="UP001549363"/>
    </source>
</evidence>
<sequence>MVEICKEIMTKNKEYKAIIYKIGRIYRIRLFKYFPECIDDTGDVWEEFWQDVTNCNTITDTEQNAIKLAEEGLSLFK</sequence>
<accession>A0ABV2PP33</accession>
<keyword evidence="2" id="KW-1185">Reference proteome</keyword>